<accession>A0ACC0HQ90</accession>
<dbReference type="EMBL" id="CM045761">
    <property type="protein sequence ID" value="KAI8014241.1"/>
    <property type="molecule type" value="Genomic_DNA"/>
</dbReference>
<evidence type="ECO:0000313" key="1">
    <source>
        <dbReference type="EMBL" id="KAI8014241.1"/>
    </source>
</evidence>
<keyword evidence="1" id="KW-0238">DNA-binding</keyword>
<evidence type="ECO:0000313" key="2">
    <source>
        <dbReference type="Proteomes" id="UP001060215"/>
    </source>
</evidence>
<organism evidence="1 2">
    <name type="scientific">Camellia lanceoleosa</name>
    <dbReference type="NCBI Taxonomy" id="1840588"/>
    <lineage>
        <taxon>Eukaryota</taxon>
        <taxon>Viridiplantae</taxon>
        <taxon>Streptophyta</taxon>
        <taxon>Embryophyta</taxon>
        <taxon>Tracheophyta</taxon>
        <taxon>Spermatophyta</taxon>
        <taxon>Magnoliopsida</taxon>
        <taxon>eudicotyledons</taxon>
        <taxon>Gunneridae</taxon>
        <taxon>Pentapetalae</taxon>
        <taxon>asterids</taxon>
        <taxon>Ericales</taxon>
        <taxon>Theaceae</taxon>
        <taxon>Camellia</taxon>
    </lineage>
</organism>
<dbReference type="Proteomes" id="UP001060215">
    <property type="component" value="Chromosome 4"/>
</dbReference>
<keyword evidence="2" id="KW-1185">Reference proteome</keyword>
<gene>
    <name evidence="1" type="ORF">LOK49_LG05G03191</name>
</gene>
<comment type="caution">
    <text evidence="1">The sequence shown here is derived from an EMBL/GenBank/DDBJ whole genome shotgun (WGS) entry which is preliminary data.</text>
</comment>
<reference evidence="1 2" key="1">
    <citation type="journal article" date="2022" name="Plant J.">
        <title>Chromosome-level genome of Camellia lanceoleosa provides a valuable resource for understanding genome evolution and self-incompatibility.</title>
        <authorList>
            <person name="Gong W."/>
            <person name="Xiao S."/>
            <person name="Wang L."/>
            <person name="Liao Z."/>
            <person name="Chang Y."/>
            <person name="Mo W."/>
            <person name="Hu G."/>
            <person name="Li W."/>
            <person name="Zhao G."/>
            <person name="Zhu H."/>
            <person name="Hu X."/>
            <person name="Ji K."/>
            <person name="Xiang X."/>
            <person name="Song Q."/>
            <person name="Yuan D."/>
            <person name="Jin S."/>
            <person name="Zhang L."/>
        </authorList>
    </citation>
    <scope>NUCLEOTIDE SEQUENCE [LARGE SCALE GENOMIC DNA]</scope>
    <source>
        <strain evidence="1">SQ_2022a</strain>
    </source>
</reference>
<proteinExistence type="predicted"/>
<sequence length="129" mass="15481">MIGDRQCNKKVTRSGNSRWQCDRCNQEFEECDYRYLLQAQVQDHTGLTWVTTFQESGEEIVGYSAKELYFLKYEERDDVRFAEIICGSLFREYLFRLKIKEEMYGDEQRVKITVVKSNKVNYFWQNTPA</sequence>
<protein>
    <submittedName>
        <fullName evidence="1">Replication protein A 70 kDa DNA-binding subunit A</fullName>
    </submittedName>
</protein>
<name>A0ACC0HQ90_9ERIC</name>